<keyword evidence="1" id="KW-0812">Transmembrane</keyword>
<feature type="transmembrane region" description="Helical" evidence="1">
    <location>
        <begin position="53"/>
        <end position="72"/>
    </location>
</feature>
<evidence type="ECO:0000313" key="3">
    <source>
        <dbReference type="Proteomes" id="UP001165580"/>
    </source>
</evidence>
<keyword evidence="1" id="KW-0472">Membrane</keyword>
<gene>
    <name evidence="2" type="ORF">NVV95_08305</name>
</gene>
<protein>
    <submittedName>
        <fullName evidence="2">Uncharacterized protein</fullName>
    </submittedName>
</protein>
<reference evidence="2" key="1">
    <citation type="submission" date="2022-08" db="EMBL/GenBank/DDBJ databases">
        <authorList>
            <person name="Deng Y."/>
            <person name="Han X.-F."/>
            <person name="Zhang Y.-Q."/>
        </authorList>
    </citation>
    <scope>NUCLEOTIDE SEQUENCE</scope>
    <source>
        <strain evidence="2">CPCC 205716</strain>
    </source>
</reference>
<accession>A0ABT2GEB0</accession>
<keyword evidence="1" id="KW-1133">Transmembrane helix</keyword>
<sequence length="91" mass="9422">MKVGNRYLIAGAALIVLSAVVTVTLPALAYAMLDANTSGGQEYLVAVELGVRVLENIAAPLGTALLAVGLILNRPAPRCPPDPDRTPRETG</sequence>
<proteinExistence type="predicted"/>
<comment type="caution">
    <text evidence="2">The sequence shown here is derived from an EMBL/GenBank/DDBJ whole genome shotgun (WGS) entry which is preliminary data.</text>
</comment>
<dbReference type="EMBL" id="JANTEZ010000003">
    <property type="protein sequence ID" value="MCS5714553.1"/>
    <property type="molecule type" value="Genomic_DNA"/>
</dbReference>
<evidence type="ECO:0000256" key="1">
    <source>
        <dbReference type="SAM" id="Phobius"/>
    </source>
</evidence>
<feature type="transmembrane region" description="Helical" evidence="1">
    <location>
        <begin position="7"/>
        <end position="33"/>
    </location>
</feature>
<keyword evidence="3" id="KW-1185">Reference proteome</keyword>
<dbReference type="Proteomes" id="UP001165580">
    <property type="component" value="Unassembled WGS sequence"/>
</dbReference>
<name>A0ABT2GEB0_9MICO</name>
<dbReference type="RefSeq" id="WP_259486078.1">
    <property type="nucleotide sequence ID" value="NZ_JANTEZ010000003.1"/>
</dbReference>
<organism evidence="2 3">
    <name type="scientific">Herbiconiux gentiana</name>
    <dbReference type="NCBI Taxonomy" id="2970912"/>
    <lineage>
        <taxon>Bacteria</taxon>
        <taxon>Bacillati</taxon>
        <taxon>Actinomycetota</taxon>
        <taxon>Actinomycetes</taxon>
        <taxon>Micrococcales</taxon>
        <taxon>Microbacteriaceae</taxon>
        <taxon>Herbiconiux</taxon>
    </lineage>
</organism>
<evidence type="ECO:0000313" key="2">
    <source>
        <dbReference type="EMBL" id="MCS5714553.1"/>
    </source>
</evidence>